<feature type="compositionally biased region" description="Basic and acidic residues" evidence="1">
    <location>
        <begin position="29"/>
        <end position="38"/>
    </location>
</feature>
<evidence type="ECO:0000256" key="1">
    <source>
        <dbReference type="SAM" id="MobiDB-lite"/>
    </source>
</evidence>
<dbReference type="EMBL" id="BAAATK010000011">
    <property type="protein sequence ID" value="GAA2433780.1"/>
    <property type="molecule type" value="Genomic_DNA"/>
</dbReference>
<gene>
    <name evidence="2" type="ORF">GCM10010421_23560</name>
</gene>
<keyword evidence="3" id="KW-1185">Reference proteome</keyword>
<reference evidence="3" key="1">
    <citation type="journal article" date="2019" name="Int. J. Syst. Evol. Microbiol.">
        <title>The Global Catalogue of Microorganisms (GCM) 10K type strain sequencing project: providing services to taxonomists for standard genome sequencing and annotation.</title>
        <authorList>
            <consortium name="The Broad Institute Genomics Platform"/>
            <consortium name="The Broad Institute Genome Sequencing Center for Infectious Disease"/>
            <person name="Wu L."/>
            <person name="Ma J."/>
        </authorList>
    </citation>
    <scope>NUCLEOTIDE SEQUENCE [LARGE SCALE GENOMIC DNA]</scope>
    <source>
        <strain evidence="3">JCM 6922</strain>
    </source>
</reference>
<feature type="region of interest" description="Disordered" evidence="1">
    <location>
        <begin position="1"/>
        <end position="70"/>
    </location>
</feature>
<evidence type="ECO:0000313" key="3">
    <source>
        <dbReference type="Proteomes" id="UP001500460"/>
    </source>
</evidence>
<organism evidence="2 3">
    <name type="scientific">Streptomyces glaucus</name>
    <dbReference type="NCBI Taxonomy" id="284029"/>
    <lineage>
        <taxon>Bacteria</taxon>
        <taxon>Bacillati</taxon>
        <taxon>Actinomycetota</taxon>
        <taxon>Actinomycetes</taxon>
        <taxon>Kitasatosporales</taxon>
        <taxon>Streptomycetaceae</taxon>
        <taxon>Streptomyces</taxon>
    </lineage>
</organism>
<feature type="compositionally biased region" description="Polar residues" evidence="1">
    <location>
        <begin position="7"/>
        <end position="19"/>
    </location>
</feature>
<sequence length="70" mass="7505">MKATRPGTANRTSTASAMNQKGAPHRAAGRVDKVDLQGRKKPLGKTQGLSGSGKRFGKQRRPIFTGEEEP</sequence>
<accession>A0ABP5WTV5</accession>
<evidence type="ECO:0000313" key="2">
    <source>
        <dbReference type="EMBL" id="GAA2433780.1"/>
    </source>
</evidence>
<comment type="caution">
    <text evidence="2">The sequence shown here is derived from an EMBL/GenBank/DDBJ whole genome shotgun (WGS) entry which is preliminary data.</text>
</comment>
<name>A0ABP5WTV5_9ACTN</name>
<protein>
    <recommendedName>
        <fullName evidence="4">Secreted protein</fullName>
    </recommendedName>
</protein>
<proteinExistence type="predicted"/>
<evidence type="ECO:0008006" key="4">
    <source>
        <dbReference type="Google" id="ProtNLM"/>
    </source>
</evidence>
<dbReference type="Proteomes" id="UP001500460">
    <property type="component" value="Unassembled WGS sequence"/>
</dbReference>